<dbReference type="GO" id="GO:0001868">
    <property type="term" value="P:regulation of complement activation, lectin pathway"/>
    <property type="evidence" value="ECO:0007669"/>
    <property type="project" value="UniProtKB-ARBA"/>
</dbReference>
<accession>A0A8B6BSF1</accession>
<dbReference type="PANTHER" id="PTHR45713">
    <property type="entry name" value="FTP DOMAIN-CONTAINING PROTEIN"/>
    <property type="match status" value="1"/>
</dbReference>
<dbReference type="OrthoDB" id="6159727at2759"/>
<dbReference type="GO" id="GO:0042806">
    <property type="term" value="F:fucose binding"/>
    <property type="evidence" value="ECO:0007669"/>
    <property type="project" value="UniProtKB-ARBA"/>
</dbReference>
<evidence type="ECO:0000256" key="3">
    <source>
        <dbReference type="ARBA" id="ARBA00011233"/>
    </source>
</evidence>
<feature type="domain" description="Fucolectin tachylectin-4 pentraxin-1" evidence="9">
    <location>
        <begin position="16"/>
        <end position="165"/>
    </location>
</feature>
<evidence type="ECO:0000256" key="7">
    <source>
        <dbReference type="ARBA" id="ARBA00023157"/>
    </source>
</evidence>
<dbReference type="SMART" id="SM00607">
    <property type="entry name" value="FTP"/>
    <property type="match status" value="1"/>
</dbReference>
<evidence type="ECO:0000256" key="8">
    <source>
        <dbReference type="SAM" id="MobiDB-lite"/>
    </source>
</evidence>
<evidence type="ECO:0000313" key="11">
    <source>
        <dbReference type="Proteomes" id="UP000596742"/>
    </source>
</evidence>
<keyword evidence="11" id="KW-1185">Reference proteome</keyword>
<organism evidence="10 11">
    <name type="scientific">Mytilus galloprovincialis</name>
    <name type="common">Mediterranean mussel</name>
    <dbReference type="NCBI Taxonomy" id="29158"/>
    <lineage>
        <taxon>Eukaryota</taxon>
        <taxon>Metazoa</taxon>
        <taxon>Spiralia</taxon>
        <taxon>Lophotrochozoa</taxon>
        <taxon>Mollusca</taxon>
        <taxon>Bivalvia</taxon>
        <taxon>Autobranchia</taxon>
        <taxon>Pteriomorphia</taxon>
        <taxon>Mytilida</taxon>
        <taxon>Mytiloidea</taxon>
        <taxon>Mytilidae</taxon>
        <taxon>Mytilinae</taxon>
        <taxon>Mytilus</taxon>
    </lineage>
</organism>
<keyword evidence="4" id="KW-0479">Metal-binding</keyword>
<comment type="similarity">
    <text evidence="2">Belongs to the fucolectin family.</text>
</comment>
<proteinExistence type="inferred from homology"/>
<feature type="region of interest" description="Disordered" evidence="8">
    <location>
        <begin position="38"/>
        <end position="58"/>
    </location>
</feature>
<dbReference type="InterPro" id="IPR051941">
    <property type="entry name" value="BG_Antigen-Binding_Lectin"/>
</dbReference>
<reference evidence="10" key="1">
    <citation type="submission" date="2018-11" db="EMBL/GenBank/DDBJ databases">
        <authorList>
            <person name="Alioto T."/>
            <person name="Alioto T."/>
        </authorList>
    </citation>
    <scope>NUCLEOTIDE SEQUENCE</scope>
</reference>
<keyword evidence="5" id="KW-0430">Lectin</keyword>
<feature type="compositionally biased region" description="Basic and acidic residues" evidence="8">
    <location>
        <begin position="48"/>
        <end position="58"/>
    </location>
</feature>
<dbReference type="GO" id="GO:0010185">
    <property type="term" value="P:regulation of cellular defense response"/>
    <property type="evidence" value="ECO:0007669"/>
    <property type="project" value="UniProtKB-ARBA"/>
</dbReference>
<evidence type="ECO:0000256" key="4">
    <source>
        <dbReference type="ARBA" id="ARBA00022723"/>
    </source>
</evidence>
<name>A0A8B6BSF1_MYTGA</name>
<dbReference type="InterPro" id="IPR008979">
    <property type="entry name" value="Galactose-bd-like_sf"/>
</dbReference>
<evidence type="ECO:0000256" key="2">
    <source>
        <dbReference type="ARBA" id="ARBA00010147"/>
    </source>
</evidence>
<evidence type="ECO:0000259" key="9">
    <source>
        <dbReference type="SMART" id="SM00607"/>
    </source>
</evidence>
<keyword evidence="7" id="KW-1015">Disulfide bond</keyword>
<comment type="subunit">
    <text evidence="3">Homotrimer.</text>
</comment>
<evidence type="ECO:0000313" key="10">
    <source>
        <dbReference type="EMBL" id="VDH94757.1"/>
    </source>
</evidence>
<dbReference type="PANTHER" id="PTHR45713:SF6">
    <property type="entry name" value="F5_8 TYPE C DOMAIN-CONTAINING PROTEIN"/>
    <property type="match status" value="1"/>
</dbReference>
<evidence type="ECO:0000256" key="1">
    <source>
        <dbReference type="ARBA" id="ARBA00002219"/>
    </source>
</evidence>
<gene>
    <name evidence="10" type="ORF">MGAL_10B064323</name>
</gene>
<dbReference type="EMBL" id="UYJE01000637">
    <property type="protein sequence ID" value="VDH94757.1"/>
    <property type="molecule type" value="Genomic_DNA"/>
</dbReference>
<comment type="caution">
    <text evidence="10">The sequence shown here is derived from an EMBL/GenBank/DDBJ whole genome shotgun (WGS) entry which is preliminary data.</text>
</comment>
<dbReference type="SUPFAM" id="SSF49785">
    <property type="entry name" value="Galactose-binding domain-like"/>
    <property type="match status" value="1"/>
</dbReference>
<dbReference type="InterPro" id="IPR006585">
    <property type="entry name" value="FTP1"/>
</dbReference>
<protein>
    <recommendedName>
        <fullName evidence="9">Fucolectin tachylectin-4 pentraxin-1 domain-containing protein</fullName>
    </recommendedName>
</protein>
<keyword evidence="6" id="KW-0106">Calcium</keyword>
<sequence>MPLMNLTAFNTNGNDSLNIAVNKNATQVSTRNNNVLRFGPRNANNGKRNQDANKGDCTHTADRDPVKWWTVDFGNMYTIESVHIFARTDCCHERHSDFEIRIQNTSDWNSEFSLCYEQIGQAPTELYVNCTDHLPGKYLTVYKKDDHHHYPLTLCEVEVYENGVTGKTVNTNNLKPTTEITTITNRIRQMTTNTRNNFDIQPTGIT</sequence>
<dbReference type="Gene3D" id="2.60.120.260">
    <property type="entry name" value="Galactose-binding domain-like"/>
    <property type="match status" value="1"/>
</dbReference>
<comment type="function">
    <text evidence="1">Acts as a defensive agent. Recognizes blood group fucosylated oligosaccharides including A, B, H and Lewis B-type antigens. Does not recognize Lewis A antigen and has low affinity for monovalent haptens.</text>
</comment>
<dbReference type="Proteomes" id="UP000596742">
    <property type="component" value="Unassembled WGS sequence"/>
</dbReference>
<evidence type="ECO:0000256" key="6">
    <source>
        <dbReference type="ARBA" id="ARBA00022837"/>
    </source>
</evidence>
<evidence type="ECO:0000256" key="5">
    <source>
        <dbReference type="ARBA" id="ARBA00022734"/>
    </source>
</evidence>
<dbReference type="GO" id="GO:0046872">
    <property type="term" value="F:metal ion binding"/>
    <property type="evidence" value="ECO:0007669"/>
    <property type="project" value="UniProtKB-KW"/>
</dbReference>
<dbReference type="Pfam" id="PF22633">
    <property type="entry name" value="F5_F8_type_C_2"/>
    <property type="match status" value="1"/>
</dbReference>
<dbReference type="AlphaFoldDB" id="A0A8B6BSF1"/>